<dbReference type="PaxDb" id="6239-H22K11.3"/>
<keyword evidence="4" id="KW-1185">Reference proteome</keyword>
<feature type="signal peptide" evidence="2">
    <location>
        <begin position="1"/>
        <end position="18"/>
    </location>
</feature>
<dbReference type="OMA" id="FGFNRMA"/>
<evidence type="ECO:0000256" key="2">
    <source>
        <dbReference type="SAM" id="SignalP"/>
    </source>
</evidence>
<dbReference type="Proteomes" id="UP000001940">
    <property type="component" value="Chromosome X"/>
</dbReference>
<dbReference type="EMBL" id="BX284606">
    <property type="protein sequence ID" value="CCD72417.1"/>
    <property type="molecule type" value="Genomic_DNA"/>
</dbReference>
<proteinExistence type="predicted"/>
<dbReference type="Bgee" id="WBGene00019226">
    <property type="expression patterns" value="Expressed in pharyngeal muscle cell (C elegans) and 3 other cell types or tissues"/>
</dbReference>
<dbReference type="AGR" id="WB:WBGene00019226"/>
<protein>
    <submittedName>
        <fullName evidence="3">Prion-like-(Q/N-rich)-domain-bearing protein</fullName>
    </submittedName>
</protein>
<feature type="chain" id="PRO_5004159801" evidence="2">
    <location>
        <begin position="19"/>
        <end position="231"/>
    </location>
</feature>
<feature type="compositionally biased region" description="Polar residues" evidence="1">
    <location>
        <begin position="27"/>
        <end position="37"/>
    </location>
</feature>
<feature type="compositionally biased region" description="Low complexity" evidence="1">
    <location>
        <begin position="125"/>
        <end position="150"/>
    </location>
</feature>
<dbReference type="AlphaFoldDB" id="O76631"/>
<keyword evidence="2" id="KW-0732">Signal</keyword>
<reference evidence="3 4" key="1">
    <citation type="journal article" date="1998" name="Science">
        <title>Genome sequence of the nematode C. elegans: a platform for investigating biology.</title>
        <authorList>
            <consortium name="The C. elegans sequencing consortium"/>
            <person name="Sulson J.E."/>
            <person name="Waterston R."/>
        </authorList>
    </citation>
    <scope>NUCLEOTIDE SEQUENCE [LARGE SCALE GENOMIC DNA]</scope>
    <source>
        <strain evidence="3 4">Bristol N2</strain>
    </source>
</reference>
<evidence type="ECO:0000313" key="4">
    <source>
        <dbReference type="Proteomes" id="UP000001940"/>
    </source>
</evidence>
<sequence length="231" mass="24970">MKFMTLGTLFLLIQFVYSVRQEEPPKTQKSSEAQNFKATHDRLKRQNGYGMWNNGGEGGGAGEGGNFPMGNWNGPNSNGYSGPQQPPPDNSIKGSVGNKNSKPAEETENQNKEDGQTPWMPNEANGPSGYNNGPHPNGNFPNLNGYNNGPSSFNGGNTNVDDGIKGSVGAAVEPTKSPYPNNGYGYGNRNGYGNNFGFNRMAGGNGYGNSFGRPILPRGERFFRGRQAWRY</sequence>
<dbReference type="OrthoDB" id="10651896at2759"/>
<name>O76631_CAEEL</name>
<feature type="compositionally biased region" description="Basic and acidic residues" evidence="1">
    <location>
        <begin position="102"/>
        <end position="115"/>
    </location>
</feature>
<dbReference type="WormBase" id="H22K11.3">
    <property type="protein sequence ID" value="CE35732"/>
    <property type="gene ID" value="WBGene00019226"/>
    <property type="gene designation" value="idpp-6"/>
</dbReference>
<feature type="compositionally biased region" description="Polar residues" evidence="1">
    <location>
        <begin position="73"/>
        <end position="83"/>
    </location>
</feature>
<dbReference type="HOGENOM" id="CLU_1200791_0_0_1"/>
<evidence type="ECO:0000256" key="1">
    <source>
        <dbReference type="SAM" id="MobiDB-lite"/>
    </source>
</evidence>
<dbReference type="FunCoup" id="O76631">
    <property type="interactions" value="1522"/>
</dbReference>
<accession>O76631</accession>
<dbReference type="RefSeq" id="NP_509139.2">
    <property type="nucleotide sequence ID" value="NM_076738.7"/>
</dbReference>
<dbReference type="InParanoid" id="O76631"/>
<evidence type="ECO:0000313" key="3">
    <source>
        <dbReference type="EMBL" id="CCD72417.1"/>
    </source>
</evidence>
<keyword evidence="3" id="KW-0640">Prion</keyword>
<feature type="compositionally biased region" description="Gly residues" evidence="1">
    <location>
        <begin position="53"/>
        <end position="67"/>
    </location>
</feature>
<gene>
    <name evidence="3 5" type="primary">idpp-6</name>
    <name evidence="3" type="ORF">CELE_H22K11.3</name>
    <name evidence="5" type="ORF">H22K11.3</name>
</gene>
<dbReference type="PIR" id="T33380">
    <property type="entry name" value="T33380"/>
</dbReference>
<dbReference type="UCSC" id="H22K11.3">
    <property type="organism name" value="c. elegans"/>
</dbReference>
<organism evidence="3 4">
    <name type="scientific">Caenorhabditis elegans</name>
    <dbReference type="NCBI Taxonomy" id="6239"/>
    <lineage>
        <taxon>Eukaryota</taxon>
        <taxon>Metazoa</taxon>
        <taxon>Ecdysozoa</taxon>
        <taxon>Nematoda</taxon>
        <taxon>Chromadorea</taxon>
        <taxon>Rhabditida</taxon>
        <taxon>Rhabditina</taxon>
        <taxon>Rhabditomorpha</taxon>
        <taxon>Rhabditoidea</taxon>
        <taxon>Rhabditidae</taxon>
        <taxon>Peloderinae</taxon>
        <taxon>Caenorhabditis</taxon>
    </lineage>
</organism>
<feature type="region of interest" description="Disordered" evidence="1">
    <location>
        <begin position="23"/>
        <end position="182"/>
    </location>
</feature>
<feature type="compositionally biased region" description="Polar residues" evidence="1">
    <location>
        <begin position="151"/>
        <end position="160"/>
    </location>
</feature>
<keyword evidence="3" id="KW-0034">Amyloid</keyword>
<dbReference type="GeneID" id="186761"/>
<dbReference type="CTD" id="186761"/>
<dbReference type="eggNOG" id="ENOG502TDA2">
    <property type="taxonomic scope" value="Eukaryota"/>
</dbReference>
<evidence type="ECO:0000313" key="5">
    <source>
        <dbReference type="WormBase" id="H22K11.3"/>
    </source>
</evidence>
<dbReference type="KEGG" id="cel:CELE_H22K11.3"/>